<keyword evidence="2" id="KW-1133">Transmembrane helix</keyword>
<evidence type="ECO:0000313" key="4">
    <source>
        <dbReference type="EMBL" id="NHN89714.1"/>
    </source>
</evidence>
<feature type="transmembrane region" description="Helical" evidence="2">
    <location>
        <begin position="12"/>
        <end position="35"/>
    </location>
</feature>
<gene>
    <name evidence="4" type="ORF">GOB81_13945</name>
</gene>
<keyword evidence="2" id="KW-0472">Membrane</keyword>
<keyword evidence="2" id="KW-0812">Transmembrane</keyword>
<comment type="caution">
    <text evidence="4">The sequence shown here is derived from an EMBL/GenBank/DDBJ whole genome shotgun (WGS) entry which is preliminary data.</text>
</comment>
<feature type="compositionally biased region" description="Acidic residues" evidence="1">
    <location>
        <begin position="68"/>
        <end position="83"/>
    </location>
</feature>
<evidence type="ECO:0000256" key="2">
    <source>
        <dbReference type="SAM" id="Phobius"/>
    </source>
</evidence>
<dbReference type="EMBL" id="WOSY01000017">
    <property type="protein sequence ID" value="NHN89714.1"/>
    <property type="molecule type" value="Genomic_DNA"/>
</dbReference>
<proteinExistence type="predicted"/>
<dbReference type="RefSeq" id="WP_173571046.1">
    <property type="nucleotide sequence ID" value="NZ_WOSY01000017.1"/>
</dbReference>
<organism evidence="4 5">
    <name type="scientific">Acetobacter conturbans</name>
    <dbReference type="NCBI Taxonomy" id="1737472"/>
    <lineage>
        <taxon>Bacteria</taxon>
        <taxon>Pseudomonadati</taxon>
        <taxon>Pseudomonadota</taxon>
        <taxon>Alphaproteobacteria</taxon>
        <taxon>Acetobacterales</taxon>
        <taxon>Acetobacteraceae</taxon>
        <taxon>Acetobacter</taxon>
    </lineage>
</organism>
<name>A0ABX0K1X3_9PROT</name>
<dbReference type="Pfam" id="PF08378">
    <property type="entry name" value="NERD"/>
    <property type="match status" value="1"/>
</dbReference>
<keyword evidence="5" id="KW-1185">Reference proteome</keyword>
<sequence length="281" mass="31722">MPAFIAILVSIYVIYNYLNEIIELSLIVFIGFVAYKMLTGSSAKQSAPPPRQPSPSYTSYTPRPAPESAEEPLPDLRDDEPPEDAAVSTVADAFEDERPCAKGLEGETRVNRILKNIGRPYLSNVYLEDDKGLTQIDHLVKMNWGIVVIETKTYGGFISGTKNPSQWKQSFKKFGSGKYYLFQNPIRQNYRHVCAVQHISGLGGNIFPRVVLAGDARTSFFIHKQIIRLRRLQSELSQRPNDASYIPYEDLDAAWNRLKQQAKTNKGREQEHLASLQARSV</sequence>
<protein>
    <recommendedName>
        <fullName evidence="3">NERD domain-containing protein</fullName>
    </recommendedName>
</protein>
<evidence type="ECO:0000313" key="5">
    <source>
        <dbReference type="Proteomes" id="UP000631653"/>
    </source>
</evidence>
<dbReference type="Proteomes" id="UP000631653">
    <property type="component" value="Unassembled WGS sequence"/>
</dbReference>
<feature type="domain" description="NERD" evidence="3">
    <location>
        <begin position="102"/>
        <end position="219"/>
    </location>
</feature>
<accession>A0ABX0K1X3</accession>
<dbReference type="PROSITE" id="PS50965">
    <property type="entry name" value="NERD"/>
    <property type="match status" value="1"/>
</dbReference>
<evidence type="ECO:0000256" key="1">
    <source>
        <dbReference type="SAM" id="MobiDB-lite"/>
    </source>
</evidence>
<reference evidence="4 5" key="1">
    <citation type="journal article" date="2020" name="Int. J. Syst. Evol. Microbiol.">
        <title>Novel acetic acid bacteria from cider fermentations: Acetobacter conturbans sp. nov. and Acetobacter fallax sp. nov.</title>
        <authorList>
            <person name="Sombolestani A.S."/>
            <person name="Cleenwerck I."/>
            <person name="Cnockaert M."/>
            <person name="Borremans W."/>
            <person name="Wieme A.D."/>
            <person name="De Vuyst L."/>
            <person name="Vandamme P."/>
        </authorList>
    </citation>
    <scope>NUCLEOTIDE SEQUENCE [LARGE SCALE GENOMIC DNA]</scope>
    <source>
        <strain evidence="4 5">LMG 1627</strain>
    </source>
</reference>
<dbReference type="InterPro" id="IPR011528">
    <property type="entry name" value="NERD"/>
</dbReference>
<evidence type="ECO:0000259" key="3">
    <source>
        <dbReference type="PROSITE" id="PS50965"/>
    </source>
</evidence>
<feature type="region of interest" description="Disordered" evidence="1">
    <location>
        <begin position="42"/>
        <end position="86"/>
    </location>
</feature>